<feature type="signal peptide" evidence="2">
    <location>
        <begin position="1"/>
        <end position="27"/>
    </location>
</feature>
<reference evidence="5" key="1">
    <citation type="submission" date="2017-10" db="EMBL/GenBank/DDBJ databases">
        <title>Completed PacBio SMRT sequence of Methylosinus trichosporium OB3b reveals presence of a third large plasmid.</title>
        <authorList>
            <person name="Charles T.C."/>
            <person name="Lynch M.D.J."/>
            <person name="Heil J.R."/>
            <person name="Cheng J."/>
        </authorList>
    </citation>
    <scope>NUCLEOTIDE SEQUENCE [LARGE SCALE GENOMIC DNA]</scope>
    <source>
        <strain evidence="5">OB3b</strain>
        <plasmid evidence="5">pob3b1</plasmid>
    </source>
</reference>
<dbReference type="PANTHER" id="PTHR11261:SF3">
    <property type="entry name" value="RETINOL-BINDING PROTEIN 3"/>
    <property type="match status" value="1"/>
</dbReference>
<evidence type="ECO:0000259" key="3">
    <source>
        <dbReference type="SMART" id="SM00245"/>
    </source>
</evidence>
<dbReference type="SUPFAM" id="SSF52096">
    <property type="entry name" value="ClpP/crotonase"/>
    <property type="match status" value="1"/>
</dbReference>
<dbReference type="AlphaFoldDB" id="A0A2D2D6T2"/>
<geneLocation type="plasmid" evidence="5">
    <name>pob3b1</name>
</geneLocation>
<sequence>MKPIRSHVLEARMLWALATLLAGPASADTAPTTASQSDRLAIRRTVSEIAAGFRSAYIDPGKGDRTATALEQALAAKAYDDLVDRDEFIRRLTADLRSLTNDEHIFLVRNLRPPGQAVSPRPNDAGFERVERLEGNIGYIRLIRFAPPEIFRDVANNAMRLVADTNALIFDIRGNRGGHPRSIAYLSSFLLDPSRSIHLADAVWRNKGTLNFRTEEFWTSRTPDHYLDKPVYILVGPETFSAAEGFAYHLQALRRATIIGAKTKGGAHATEPDAVVAIEPDLFLVAPNGRTENPVTKSNWDGVGVRPDVEVAPETALVAAMKLALARQSDSTSEGAGVAAPQQTAGAPDHR</sequence>
<dbReference type="Pfam" id="PF03572">
    <property type="entry name" value="Peptidase_S41"/>
    <property type="match status" value="1"/>
</dbReference>
<gene>
    <name evidence="4" type="ORF">CQW49_22025</name>
</gene>
<dbReference type="PANTHER" id="PTHR11261">
    <property type="entry name" value="INTERPHOTORECEPTOR RETINOID-BINDING PROTEIN"/>
    <property type="match status" value="1"/>
</dbReference>
<protein>
    <submittedName>
        <fullName evidence="4">Peptidase S41</fullName>
    </submittedName>
</protein>
<dbReference type="KEGG" id="mtw:CQW49_22025"/>
<name>A0A2D2D6T2_METT3</name>
<dbReference type="GO" id="GO:0006508">
    <property type="term" value="P:proteolysis"/>
    <property type="evidence" value="ECO:0007669"/>
    <property type="project" value="InterPro"/>
</dbReference>
<dbReference type="InterPro" id="IPR029045">
    <property type="entry name" value="ClpP/crotonase-like_dom_sf"/>
</dbReference>
<proteinExistence type="predicted"/>
<dbReference type="Gene3D" id="3.30.750.44">
    <property type="match status" value="1"/>
</dbReference>
<evidence type="ECO:0000256" key="2">
    <source>
        <dbReference type="SAM" id="SignalP"/>
    </source>
</evidence>
<feature type="region of interest" description="Disordered" evidence="1">
    <location>
        <begin position="329"/>
        <end position="351"/>
    </location>
</feature>
<dbReference type="EMBL" id="CP023738">
    <property type="protein sequence ID" value="ATQ70662.1"/>
    <property type="molecule type" value="Genomic_DNA"/>
</dbReference>
<feature type="domain" description="Tail specific protease" evidence="3">
    <location>
        <begin position="100"/>
        <end position="312"/>
    </location>
</feature>
<feature type="chain" id="PRO_5013749815" evidence="2">
    <location>
        <begin position="28"/>
        <end position="351"/>
    </location>
</feature>
<dbReference type="Proteomes" id="UP000230709">
    <property type="component" value="Plasmid pOB3b1"/>
</dbReference>
<accession>A0A2D2D6T2</accession>
<evidence type="ECO:0000313" key="4">
    <source>
        <dbReference type="EMBL" id="ATQ70662.1"/>
    </source>
</evidence>
<keyword evidence="5" id="KW-1185">Reference proteome</keyword>
<dbReference type="SMART" id="SM00245">
    <property type="entry name" value="TSPc"/>
    <property type="match status" value="1"/>
</dbReference>
<dbReference type="STRING" id="595536.GCA_000178815_00302"/>
<keyword evidence="4" id="KW-0614">Plasmid</keyword>
<dbReference type="GO" id="GO:0008236">
    <property type="term" value="F:serine-type peptidase activity"/>
    <property type="evidence" value="ECO:0007669"/>
    <property type="project" value="InterPro"/>
</dbReference>
<evidence type="ECO:0000313" key="5">
    <source>
        <dbReference type="Proteomes" id="UP000230709"/>
    </source>
</evidence>
<dbReference type="Gene3D" id="3.90.226.10">
    <property type="entry name" value="2-enoyl-CoA Hydratase, Chain A, domain 1"/>
    <property type="match status" value="1"/>
</dbReference>
<dbReference type="InterPro" id="IPR005151">
    <property type="entry name" value="Tail-specific_protease"/>
</dbReference>
<evidence type="ECO:0000256" key="1">
    <source>
        <dbReference type="SAM" id="MobiDB-lite"/>
    </source>
</evidence>
<keyword evidence="2" id="KW-0732">Signal</keyword>
<dbReference type="CDD" id="cd07563">
    <property type="entry name" value="Peptidase_S41_IRBP"/>
    <property type="match status" value="1"/>
</dbReference>
<organism evidence="4 5">
    <name type="scientific">Methylosinus trichosporium (strain ATCC 35070 / NCIMB 11131 / UNIQEM 75 / OB3b)</name>
    <dbReference type="NCBI Taxonomy" id="595536"/>
    <lineage>
        <taxon>Bacteria</taxon>
        <taxon>Pseudomonadati</taxon>
        <taxon>Pseudomonadota</taxon>
        <taxon>Alphaproteobacteria</taxon>
        <taxon>Hyphomicrobiales</taxon>
        <taxon>Methylocystaceae</taxon>
        <taxon>Methylosinus</taxon>
    </lineage>
</organism>